<reference evidence="1 2" key="1">
    <citation type="journal article" date="2019" name="Int. J. Syst. Evol. Microbiol.">
        <title>Capsulimonas corticalis gen. nov., sp. nov., an aerobic capsulated bacterium, of a novel bacterial order, Capsulimonadales ord. nov., of the class Armatimonadia of the phylum Armatimonadetes.</title>
        <authorList>
            <person name="Li J."/>
            <person name="Kudo C."/>
            <person name="Tonouchi A."/>
        </authorList>
    </citation>
    <scope>NUCLEOTIDE SEQUENCE [LARGE SCALE GENOMIC DNA]</scope>
    <source>
        <strain evidence="1 2">AX-7</strain>
    </source>
</reference>
<dbReference type="EMBL" id="AP025739">
    <property type="protein sequence ID" value="BDI29569.1"/>
    <property type="molecule type" value="Genomic_DNA"/>
</dbReference>
<dbReference type="AlphaFoldDB" id="A0A402CZ18"/>
<dbReference type="InterPro" id="IPR036388">
    <property type="entry name" value="WH-like_DNA-bd_sf"/>
</dbReference>
<organism evidence="1 2">
    <name type="scientific">Capsulimonas corticalis</name>
    <dbReference type="NCBI Taxonomy" id="2219043"/>
    <lineage>
        <taxon>Bacteria</taxon>
        <taxon>Bacillati</taxon>
        <taxon>Armatimonadota</taxon>
        <taxon>Armatimonadia</taxon>
        <taxon>Capsulimonadales</taxon>
        <taxon>Capsulimonadaceae</taxon>
        <taxon>Capsulimonas</taxon>
    </lineage>
</organism>
<dbReference type="FunCoup" id="A0A402CZ18">
    <property type="interactions" value="52"/>
</dbReference>
<dbReference type="GO" id="GO:0003700">
    <property type="term" value="F:DNA-binding transcription factor activity"/>
    <property type="evidence" value="ECO:0007669"/>
    <property type="project" value="InterPro"/>
</dbReference>
<dbReference type="Proteomes" id="UP000287394">
    <property type="component" value="Chromosome"/>
</dbReference>
<dbReference type="CDD" id="cd00090">
    <property type="entry name" value="HTH_ARSR"/>
    <property type="match status" value="1"/>
</dbReference>
<dbReference type="PRINTS" id="PR00778">
    <property type="entry name" value="HTHARSR"/>
</dbReference>
<gene>
    <name evidence="1" type="ORF">CCAX7_16200</name>
</gene>
<protein>
    <submittedName>
        <fullName evidence="1">Transcriptional regulator</fullName>
    </submittedName>
</protein>
<name>A0A402CZ18_9BACT</name>
<dbReference type="OrthoDB" id="8565358at2"/>
<accession>A0A402CZ18</accession>
<dbReference type="RefSeq" id="WP_119322559.1">
    <property type="nucleotide sequence ID" value="NZ_AP025739.1"/>
</dbReference>
<sequence>MARPFHHPAAEDITIDGILYALSDPSRRDILFNLMGCDGMNCGQSCEHLPPSTVSFHYKILREAGLIHSEKKGVQVVNTARKAEIDEHFPGLLHSIFQHHRKHQE</sequence>
<dbReference type="Gene3D" id="1.10.10.10">
    <property type="entry name" value="Winged helix-like DNA-binding domain superfamily/Winged helix DNA-binding domain"/>
    <property type="match status" value="1"/>
</dbReference>
<dbReference type="KEGG" id="ccot:CCAX7_16200"/>
<dbReference type="InterPro" id="IPR011991">
    <property type="entry name" value="ArsR-like_HTH"/>
</dbReference>
<evidence type="ECO:0000313" key="2">
    <source>
        <dbReference type="Proteomes" id="UP000287394"/>
    </source>
</evidence>
<dbReference type="InterPro" id="IPR001845">
    <property type="entry name" value="HTH_ArsR_DNA-bd_dom"/>
</dbReference>
<dbReference type="SMART" id="SM00418">
    <property type="entry name" value="HTH_ARSR"/>
    <property type="match status" value="1"/>
</dbReference>
<dbReference type="Pfam" id="PF12840">
    <property type="entry name" value="HTH_20"/>
    <property type="match status" value="1"/>
</dbReference>
<dbReference type="SUPFAM" id="SSF46785">
    <property type="entry name" value="Winged helix' DNA-binding domain"/>
    <property type="match status" value="1"/>
</dbReference>
<proteinExistence type="predicted"/>
<evidence type="ECO:0000313" key="1">
    <source>
        <dbReference type="EMBL" id="BDI29569.1"/>
    </source>
</evidence>
<dbReference type="InterPro" id="IPR036390">
    <property type="entry name" value="WH_DNA-bd_sf"/>
</dbReference>
<keyword evidence="2" id="KW-1185">Reference proteome</keyword>